<feature type="domain" description="Sialate O-acetylesterase" evidence="3">
    <location>
        <begin position="104"/>
        <end position="353"/>
    </location>
</feature>
<dbReference type="Gene3D" id="3.40.50.1110">
    <property type="entry name" value="SGNH hydrolase"/>
    <property type="match status" value="1"/>
</dbReference>
<dbReference type="EMBL" id="CP102252">
    <property type="protein sequence ID" value="UWN66701.1"/>
    <property type="molecule type" value="Genomic_DNA"/>
</dbReference>
<evidence type="ECO:0000259" key="3">
    <source>
        <dbReference type="Pfam" id="PF03629"/>
    </source>
</evidence>
<dbReference type="PANTHER" id="PTHR22901:SF0">
    <property type="entry name" value="SIALATE O-ACETYLESTERASE"/>
    <property type="match status" value="1"/>
</dbReference>
<dbReference type="Gene3D" id="2.60.40.10">
    <property type="entry name" value="Immunoglobulins"/>
    <property type="match status" value="1"/>
</dbReference>
<dbReference type="RefSeq" id="WP_026076730.1">
    <property type="nucleotide sequence ID" value="NZ_CP102252.1"/>
</dbReference>
<dbReference type="Proteomes" id="UP001058267">
    <property type="component" value="Chromosome"/>
</dbReference>
<evidence type="ECO:0000256" key="1">
    <source>
        <dbReference type="ARBA" id="ARBA00022801"/>
    </source>
</evidence>
<sequence length="489" mass="54187">MKRFFGGALALLLAVQAEAEVKLPAVLGSNMVLQRNTEVNFWGEASPRSRVRVTTSWNGRTYDAKADAEGRWTMKIATDEAGGPYTVTVSDGREIVLDNVMLGEVWVCSGQSNMEMPVSGFMFQPVEGAVDAIADAGMYPGIRMFTVPRVSSQTPLQDCEAAWQTATSESVGQFSAVGYFFGRMLYKALGVPVGLITPNWGGSTIEAWMTVDAIDSTPGIDHAAAKSGTYDNSIPQRLYNGMLLPVCRFTAKGFIWYQGESNRRNWYDYKALQVSLVKLWRETWGDGKMPFYYTQLAPYRYEGDDLRSLPLVIEAQYRALAEIPYAGIAATTDLGNPTCIHPARKREVGERLAFLALANDYGVKGLPAPAPVYKSMERDGNKLVLTFDNLPLKARNGVDSFVAFGPDGYRRPAGFEIAGEDRVFHPAVANFKYWDNRIEVSSDRVPEPVAVRYAFRNYCPEANVVTTMGQPLAPFRTDDWPLDDIGEIR</sequence>
<dbReference type="InterPro" id="IPR039329">
    <property type="entry name" value="SIAE"/>
</dbReference>
<protein>
    <submittedName>
        <fullName evidence="4">Sialate O-acetylesterase</fullName>
    </submittedName>
</protein>
<dbReference type="SUPFAM" id="SSF52266">
    <property type="entry name" value="SGNH hydrolase"/>
    <property type="match status" value="1"/>
</dbReference>
<keyword evidence="2" id="KW-0732">Signal</keyword>
<proteinExistence type="predicted"/>
<organism evidence="4 5">
    <name type="scientific">Alistipes senegalensis JC50</name>
    <dbReference type="NCBI Taxonomy" id="1033732"/>
    <lineage>
        <taxon>Bacteria</taxon>
        <taxon>Pseudomonadati</taxon>
        <taxon>Bacteroidota</taxon>
        <taxon>Bacteroidia</taxon>
        <taxon>Bacteroidales</taxon>
        <taxon>Rikenellaceae</taxon>
        <taxon>Alistipes</taxon>
    </lineage>
</organism>
<reference evidence="4" key="1">
    <citation type="journal article" date="2022" name="Cell">
        <title>Design, construction, and in vivo augmentation of a complex gut microbiome.</title>
        <authorList>
            <person name="Cheng A.G."/>
            <person name="Ho P.Y."/>
            <person name="Aranda-Diaz A."/>
            <person name="Jain S."/>
            <person name="Yu F.B."/>
            <person name="Meng X."/>
            <person name="Wang M."/>
            <person name="Iakiviak M."/>
            <person name="Nagashima K."/>
            <person name="Zhao A."/>
            <person name="Murugkar P."/>
            <person name="Patil A."/>
            <person name="Atabakhsh K."/>
            <person name="Weakley A."/>
            <person name="Yan J."/>
            <person name="Brumbaugh A.R."/>
            <person name="Higginbottom S."/>
            <person name="Dimas A."/>
            <person name="Shiver A.L."/>
            <person name="Deutschbauer A."/>
            <person name="Neff N."/>
            <person name="Sonnenburg J.L."/>
            <person name="Huang K.C."/>
            <person name="Fischbach M.A."/>
        </authorList>
    </citation>
    <scope>NUCLEOTIDE SEQUENCE</scope>
    <source>
        <strain evidence="4">JC50</strain>
    </source>
</reference>
<keyword evidence="1" id="KW-0378">Hydrolase</keyword>
<evidence type="ECO:0000256" key="2">
    <source>
        <dbReference type="SAM" id="SignalP"/>
    </source>
</evidence>
<name>A0ABY5VAP4_9BACT</name>
<evidence type="ECO:0000313" key="4">
    <source>
        <dbReference type="EMBL" id="UWN66701.1"/>
    </source>
</evidence>
<evidence type="ECO:0000313" key="5">
    <source>
        <dbReference type="Proteomes" id="UP001058267"/>
    </source>
</evidence>
<dbReference type="PANTHER" id="PTHR22901">
    <property type="entry name" value="SIALATE O-ACETYLESTERASE"/>
    <property type="match status" value="1"/>
</dbReference>
<feature type="signal peptide" evidence="2">
    <location>
        <begin position="1"/>
        <end position="19"/>
    </location>
</feature>
<dbReference type="InterPro" id="IPR005181">
    <property type="entry name" value="SASA"/>
</dbReference>
<accession>A0ABY5VAP4</accession>
<dbReference type="Pfam" id="PF03629">
    <property type="entry name" value="SASA"/>
    <property type="match status" value="1"/>
</dbReference>
<dbReference type="InterPro" id="IPR036514">
    <property type="entry name" value="SGNH_hydro_sf"/>
</dbReference>
<dbReference type="InterPro" id="IPR013783">
    <property type="entry name" value="Ig-like_fold"/>
</dbReference>
<feature type="chain" id="PRO_5046447250" evidence="2">
    <location>
        <begin position="20"/>
        <end position="489"/>
    </location>
</feature>
<keyword evidence="5" id="KW-1185">Reference proteome</keyword>
<gene>
    <name evidence="4" type="ORF">NQ519_07645</name>
</gene>